<dbReference type="AlphaFoldDB" id="A0A2P2JSG9"/>
<protein>
    <submittedName>
        <fullName evidence="1">Uncharacterized protein</fullName>
    </submittedName>
</protein>
<reference evidence="1" key="1">
    <citation type="submission" date="2018-02" db="EMBL/GenBank/DDBJ databases">
        <title>Rhizophora mucronata_Transcriptome.</title>
        <authorList>
            <person name="Meera S.P."/>
            <person name="Sreeshan A."/>
            <person name="Augustine A."/>
        </authorList>
    </citation>
    <scope>NUCLEOTIDE SEQUENCE</scope>
    <source>
        <tissue evidence="1">Leaf</tissue>
    </source>
</reference>
<sequence>MHTYSYFTALYWAMITDIFCCIDLVQQSYSGILQKVFETLTDHNMRCFCVHACSKFSSTFHSIFFP</sequence>
<evidence type="ECO:0000313" key="1">
    <source>
        <dbReference type="EMBL" id="MBW96392.1"/>
    </source>
</evidence>
<accession>A0A2P2JSG9</accession>
<dbReference type="EMBL" id="GGEC01015909">
    <property type="protein sequence ID" value="MBW96392.1"/>
    <property type="molecule type" value="Transcribed_RNA"/>
</dbReference>
<organism evidence="1">
    <name type="scientific">Rhizophora mucronata</name>
    <name type="common">Asiatic mangrove</name>
    <dbReference type="NCBI Taxonomy" id="61149"/>
    <lineage>
        <taxon>Eukaryota</taxon>
        <taxon>Viridiplantae</taxon>
        <taxon>Streptophyta</taxon>
        <taxon>Embryophyta</taxon>
        <taxon>Tracheophyta</taxon>
        <taxon>Spermatophyta</taxon>
        <taxon>Magnoliopsida</taxon>
        <taxon>eudicotyledons</taxon>
        <taxon>Gunneridae</taxon>
        <taxon>Pentapetalae</taxon>
        <taxon>rosids</taxon>
        <taxon>fabids</taxon>
        <taxon>Malpighiales</taxon>
        <taxon>Rhizophoraceae</taxon>
        <taxon>Rhizophora</taxon>
    </lineage>
</organism>
<name>A0A2P2JSG9_RHIMU</name>
<proteinExistence type="predicted"/>